<dbReference type="PANTHER" id="PTHR12772:SF0">
    <property type="entry name" value="DNA REPLICATION COMPLEX GINS PROTEIN PSF2"/>
    <property type="match status" value="1"/>
</dbReference>
<dbReference type="FunFam" id="3.40.5.50:FF:000001">
    <property type="entry name" value="DNA replication complex GINS protein PSF2"/>
    <property type="match status" value="1"/>
</dbReference>
<dbReference type="Pfam" id="PF25005">
    <property type="entry name" value="PSF2_N"/>
    <property type="match status" value="1"/>
</dbReference>
<dbReference type="GO" id="GO:0006260">
    <property type="term" value="P:DNA replication"/>
    <property type="evidence" value="ECO:0007669"/>
    <property type="project" value="UniProtKB-KW"/>
</dbReference>
<dbReference type="InterPro" id="IPR021151">
    <property type="entry name" value="GINS_A"/>
</dbReference>
<dbReference type="InterPro" id="IPR007257">
    <property type="entry name" value="GINS_Psf2"/>
</dbReference>
<gene>
    <name evidence="8" type="primary">gins2</name>
    <name evidence="8" type="ORF">TNCT_598801</name>
</gene>
<dbReference type="EMBL" id="BMAO01023210">
    <property type="protein sequence ID" value="GFQ87347.1"/>
    <property type="molecule type" value="Genomic_DNA"/>
</dbReference>
<dbReference type="GO" id="GO:0071162">
    <property type="term" value="C:CMG complex"/>
    <property type="evidence" value="ECO:0007669"/>
    <property type="project" value="UniProtKB-ARBA"/>
</dbReference>
<keyword evidence="9" id="KW-1185">Reference proteome</keyword>
<feature type="domain" description="DNA replication complex GINS protein PSF2 N-terminal" evidence="7">
    <location>
        <begin position="3"/>
        <end position="61"/>
    </location>
</feature>
<dbReference type="PANTHER" id="PTHR12772">
    <property type="entry name" value="DNA REPLICATION COMPLEX GINS PROTEIN PSF2"/>
    <property type="match status" value="1"/>
</dbReference>
<protein>
    <recommendedName>
        <fullName evidence="5">DNA replication complex GINS protein PSF2</fullName>
    </recommendedName>
</protein>
<dbReference type="InterPro" id="IPR056784">
    <property type="entry name" value="PSF2_N"/>
</dbReference>
<evidence type="ECO:0000256" key="1">
    <source>
        <dbReference type="ARBA" id="ARBA00004123"/>
    </source>
</evidence>
<proteinExistence type="inferred from homology"/>
<dbReference type="OrthoDB" id="1938138at2759"/>
<dbReference type="SUPFAM" id="SSF158573">
    <property type="entry name" value="GINS helical bundle-like"/>
    <property type="match status" value="1"/>
</dbReference>
<dbReference type="AlphaFoldDB" id="A0A8X6I4C3"/>
<comment type="subunit">
    <text evidence="5">Component of the GINS complex.</text>
</comment>
<dbReference type="Pfam" id="PF05916">
    <property type="entry name" value="Sld5"/>
    <property type="match status" value="1"/>
</dbReference>
<dbReference type="GO" id="GO:0000727">
    <property type="term" value="P:double-strand break repair via break-induced replication"/>
    <property type="evidence" value="ECO:0007669"/>
    <property type="project" value="TreeGrafter"/>
</dbReference>
<dbReference type="InterPro" id="IPR036224">
    <property type="entry name" value="GINS_bundle-like_dom_sf"/>
</dbReference>
<evidence type="ECO:0000256" key="5">
    <source>
        <dbReference type="PIRNR" id="PIRNR028998"/>
    </source>
</evidence>
<dbReference type="CDD" id="cd11712">
    <property type="entry name" value="GINS_A_psf2"/>
    <property type="match status" value="1"/>
</dbReference>
<sequence length="192" mass="21907">MEPSELEFLAEQETVTVIPNFSHGKLHLIRGDCGPFTPSIPVQVPLWMAINLRQRQKCRILPPDWMCVEKLEEIKQEEIDSPIFTPMPSDHYREITRLLFDVAISDIPNADEIQTLIKDIWDIRMAKLRSSVDAFIKSGESYAQVDNLTVFEINFMRPLLATALYQLQKFKRAAASTSQSDSQNQSGSGSFF</sequence>
<organism evidence="8 9">
    <name type="scientific">Trichonephila clavata</name>
    <name type="common">Joro spider</name>
    <name type="synonym">Nephila clavata</name>
    <dbReference type="NCBI Taxonomy" id="2740835"/>
    <lineage>
        <taxon>Eukaryota</taxon>
        <taxon>Metazoa</taxon>
        <taxon>Ecdysozoa</taxon>
        <taxon>Arthropoda</taxon>
        <taxon>Chelicerata</taxon>
        <taxon>Arachnida</taxon>
        <taxon>Araneae</taxon>
        <taxon>Araneomorphae</taxon>
        <taxon>Entelegynae</taxon>
        <taxon>Araneoidea</taxon>
        <taxon>Nephilidae</taxon>
        <taxon>Trichonephila</taxon>
    </lineage>
</organism>
<dbReference type="CDD" id="cd21694">
    <property type="entry name" value="GINS_B_Psf2"/>
    <property type="match status" value="1"/>
</dbReference>
<comment type="similarity">
    <text evidence="2 5">Belongs to the GINS2/PSF2 family.</text>
</comment>
<dbReference type="Gene3D" id="3.40.5.50">
    <property type="match status" value="1"/>
</dbReference>
<evidence type="ECO:0000256" key="3">
    <source>
        <dbReference type="ARBA" id="ARBA00022705"/>
    </source>
</evidence>
<comment type="subcellular location">
    <subcellularLocation>
        <location evidence="1 5">Nucleus</location>
    </subcellularLocation>
</comment>
<evidence type="ECO:0000256" key="2">
    <source>
        <dbReference type="ARBA" id="ARBA00010565"/>
    </source>
</evidence>
<dbReference type="FunFam" id="1.20.58.1020:FF:000001">
    <property type="entry name" value="DNA replication complex GINS protein PSF2"/>
    <property type="match status" value="1"/>
</dbReference>
<dbReference type="SUPFAM" id="SSF160059">
    <property type="entry name" value="PriA/YqbF domain"/>
    <property type="match status" value="1"/>
</dbReference>
<evidence type="ECO:0000259" key="6">
    <source>
        <dbReference type="Pfam" id="PF05916"/>
    </source>
</evidence>
<dbReference type="GO" id="GO:0000811">
    <property type="term" value="C:GINS complex"/>
    <property type="evidence" value="ECO:0007669"/>
    <property type="project" value="TreeGrafter"/>
</dbReference>
<reference evidence="8" key="1">
    <citation type="submission" date="2020-07" db="EMBL/GenBank/DDBJ databases">
        <title>Multicomponent nature underlies the extraordinary mechanical properties of spider dragline silk.</title>
        <authorList>
            <person name="Kono N."/>
            <person name="Nakamura H."/>
            <person name="Mori M."/>
            <person name="Yoshida Y."/>
            <person name="Ohtoshi R."/>
            <person name="Malay A.D."/>
            <person name="Moran D.A.P."/>
            <person name="Tomita M."/>
            <person name="Numata K."/>
            <person name="Arakawa K."/>
        </authorList>
    </citation>
    <scope>NUCLEOTIDE SEQUENCE</scope>
</reference>
<name>A0A8X6I4C3_TRICU</name>
<evidence type="ECO:0000259" key="7">
    <source>
        <dbReference type="Pfam" id="PF25005"/>
    </source>
</evidence>
<comment type="caution">
    <text evidence="8">The sequence shown here is derived from an EMBL/GenBank/DDBJ whole genome shotgun (WGS) entry which is preliminary data.</text>
</comment>
<evidence type="ECO:0000313" key="8">
    <source>
        <dbReference type="EMBL" id="GFQ87347.1"/>
    </source>
</evidence>
<dbReference type="PIRSF" id="PIRSF028998">
    <property type="entry name" value="GINS_Psf2_subgr"/>
    <property type="match status" value="1"/>
</dbReference>
<dbReference type="Proteomes" id="UP000887116">
    <property type="component" value="Unassembled WGS sequence"/>
</dbReference>
<dbReference type="Gene3D" id="1.20.58.1020">
    <property type="match status" value="1"/>
</dbReference>
<evidence type="ECO:0000313" key="9">
    <source>
        <dbReference type="Proteomes" id="UP000887116"/>
    </source>
</evidence>
<feature type="domain" description="GINS subunit" evidence="6">
    <location>
        <begin position="65"/>
        <end position="161"/>
    </location>
</feature>
<keyword evidence="4 5" id="KW-0539">Nucleus</keyword>
<keyword evidence="3 5" id="KW-0235">DNA replication</keyword>
<accession>A0A8X6I4C3</accession>
<evidence type="ECO:0000256" key="4">
    <source>
        <dbReference type="ARBA" id="ARBA00023242"/>
    </source>
</evidence>